<dbReference type="Proteomes" id="UP000275256">
    <property type="component" value="Unassembled WGS sequence"/>
</dbReference>
<accession>A0A3M0G5V4</accession>
<keyword evidence="2" id="KW-1185">Reference proteome</keyword>
<name>A0A3M0G5V4_9ACTN</name>
<sequence length="115" mass="12275">MANDLDIYEAIAVALADVRAPDLSPFAPSLVGDALTRALSLPAARASFLAWLQGRVQSLSGGRVSIEERPDGDAPPPSADTAYEVPLRLVIRDEPFAESAILRADNDALQYPMRG</sequence>
<reference evidence="1 2" key="1">
    <citation type="submission" date="2018-10" db="EMBL/GenBank/DDBJ databases">
        <title>Tessaracoccus antarcticuss sp. nov., isolated from sediment.</title>
        <authorList>
            <person name="Zhou L.Y."/>
            <person name="Du Z.J."/>
        </authorList>
    </citation>
    <scope>NUCLEOTIDE SEQUENCE [LARGE SCALE GENOMIC DNA]</scope>
    <source>
        <strain evidence="1 2">JDX10</strain>
    </source>
</reference>
<comment type="caution">
    <text evidence="1">The sequence shown here is derived from an EMBL/GenBank/DDBJ whole genome shotgun (WGS) entry which is preliminary data.</text>
</comment>
<dbReference type="RefSeq" id="WP_121901714.1">
    <property type="nucleotide sequence ID" value="NZ_REFW01000002.1"/>
</dbReference>
<evidence type="ECO:0000313" key="1">
    <source>
        <dbReference type="EMBL" id="RMB60234.1"/>
    </source>
</evidence>
<dbReference type="EMBL" id="REFW01000002">
    <property type="protein sequence ID" value="RMB60234.1"/>
    <property type="molecule type" value="Genomic_DNA"/>
</dbReference>
<organism evidence="1 2">
    <name type="scientific">Tessaracoccus antarcticus</name>
    <dbReference type="NCBI Taxonomy" id="2479848"/>
    <lineage>
        <taxon>Bacteria</taxon>
        <taxon>Bacillati</taxon>
        <taxon>Actinomycetota</taxon>
        <taxon>Actinomycetes</taxon>
        <taxon>Propionibacteriales</taxon>
        <taxon>Propionibacteriaceae</taxon>
        <taxon>Tessaracoccus</taxon>
    </lineage>
</organism>
<dbReference type="AlphaFoldDB" id="A0A3M0G5V4"/>
<proteinExistence type="predicted"/>
<gene>
    <name evidence="1" type="ORF">EAX62_11180</name>
</gene>
<evidence type="ECO:0000313" key="2">
    <source>
        <dbReference type="Proteomes" id="UP000275256"/>
    </source>
</evidence>
<protein>
    <submittedName>
        <fullName evidence="1">Uncharacterized protein</fullName>
    </submittedName>
</protein>